<protein>
    <submittedName>
        <fullName evidence="2">CLOCK-interacting pacemaker CLOCK-interacting circadian protein</fullName>
    </submittedName>
</protein>
<dbReference type="EMBL" id="CM015719">
    <property type="protein sequence ID" value="KAF3693015.1"/>
    <property type="molecule type" value="Genomic_DNA"/>
</dbReference>
<reference evidence="2 3" key="1">
    <citation type="submission" date="2019-02" db="EMBL/GenBank/DDBJ databases">
        <title>Opniocepnalus argus genome.</title>
        <authorList>
            <person name="Zhou C."/>
            <person name="Xiao S."/>
        </authorList>
    </citation>
    <scope>NUCLEOTIDE SEQUENCE [LARGE SCALE GENOMIC DNA]</scope>
    <source>
        <strain evidence="2">OARG1902GOOAL</strain>
        <tissue evidence="2">Muscle</tissue>
    </source>
</reference>
<feature type="compositionally biased region" description="Polar residues" evidence="1">
    <location>
        <begin position="17"/>
        <end position="30"/>
    </location>
</feature>
<evidence type="ECO:0000313" key="3">
    <source>
        <dbReference type="Proteomes" id="UP000503349"/>
    </source>
</evidence>
<keyword evidence="3" id="KW-1185">Reference proteome</keyword>
<dbReference type="AlphaFoldDB" id="A0A6G1PRV7"/>
<proteinExistence type="predicted"/>
<dbReference type="Proteomes" id="UP000503349">
    <property type="component" value="Chromosome 8"/>
</dbReference>
<accession>A0A6G1PRV7</accession>
<dbReference type="PANTHER" id="PTHR34648:SF7">
    <property type="entry name" value="SI:CH211-132B12.7"/>
    <property type="match status" value="1"/>
</dbReference>
<dbReference type="GO" id="GO:0045892">
    <property type="term" value="P:negative regulation of DNA-templated transcription"/>
    <property type="evidence" value="ECO:0007669"/>
    <property type="project" value="InterPro"/>
</dbReference>
<feature type="region of interest" description="Disordered" evidence="1">
    <location>
        <begin position="17"/>
        <end position="106"/>
    </location>
</feature>
<dbReference type="InterPro" id="IPR031602">
    <property type="entry name" value="CIPC"/>
</dbReference>
<name>A0A6G1PRV7_CHAAH</name>
<dbReference type="GO" id="GO:0042754">
    <property type="term" value="P:negative regulation of circadian rhythm"/>
    <property type="evidence" value="ECO:0007669"/>
    <property type="project" value="InterPro"/>
</dbReference>
<sequence>MPKERLCLSEHSPCAISSMNAKDKSNSTNLLAIRKGKDTDDSSGRGSHCSSEKDSGYSDGSDWQQTDVEDQRINRSQPRSSDSTKPSQQGQNQKLDRGNSGITTFTSTGQEVSPIYIVKQTDLFFGKAKAFVEMYFDSKKEKVPLDILDPPGTERADMIQKRGHLLWRNGSTETSRSDAPRMILLHQPSLLPATMQLHKPLSHYSAAGKKINGTYLPILNSYPRIAPHPSKKLPDKSPLIEESQSLSKTVCSKHKTDGMPVTGSLPDLQLFKQPKLEVSAFGQSCSSLTRDSQPSSSSTASSSSCGSHFLSRLHSSSSFQAIKRLHKTGTTSTRHRRFLNTVEILRQSGLLDITLRTKELLRQSNATEQDISQLRQHTELLCQVAGSHSLNGITGLEHLYKAMAESNNYPNLKLQQNLQILTHSDAGTQSESFSTAVPNRALNAKNSDVSPAHLFTRKPNLNENCPVPQHSHSQQGGEFGASDKFPENVPFMPPDSSTD</sequence>
<evidence type="ECO:0000313" key="2">
    <source>
        <dbReference type="EMBL" id="KAF3693015.1"/>
    </source>
</evidence>
<evidence type="ECO:0000256" key="1">
    <source>
        <dbReference type="SAM" id="MobiDB-lite"/>
    </source>
</evidence>
<organism evidence="2 3">
    <name type="scientific">Channa argus</name>
    <name type="common">Northern snakehead</name>
    <name type="synonym">Ophicephalus argus</name>
    <dbReference type="NCBI Taxonomy" id="215402"/>
    <lineage>
        <taxon>Eukaryota</taxon>
        <taxon>Metazoa</taxon>
        <taxon>Chordata</taxon>
        <taxon>Craniata</taxon>
        <taxon>Vertebrata</taxon>
        <taxon>Euteleostomi</taxon>
        <taxon>Actinopterygii</taxon>
        <taxon>Neopterygii</taxon>
        <taxon>Teleostei</taxon>
        <taxon>Neoteleostei</taxon>
        <taxon>Acanthomorphata</taxon>
        <taxon>Anabantaria</taxon>
        <taxon>Anabantiformes</taxon>
        <taxon>Channoidei</taxon>
        <taxon>Channidae</taxon>
        <taxon>Channa</taxon>
    </lineage>
</organism>
<gene>
    <name evidence="2" type="ORF">EXN66_Car008691</name>
</gene>
<dbReference type="PANTHER" id="PTHR34648">
    <property type="entry name" value="CLOCK-INTERACTING PACEMAKER"/>
    <property type="match status" value="1"/>
</dbReference>
<feature type="compositionally biased region" description="Polar residues" evidence="1">
    <location>
        <begin position="74"/>
        <end position="93"/>
    </location>
</feature>
<feature type="region of interest" description="Disordered" evidence="1">
    <location>
        <begin position="442"/>
        <end position="499"/>
    </location>
</feature>
<reference evidence="3" key="2">
    <citation type="submission" date="2019-02" db="EMBL/GenBank/DDBJ databases">
        <title>Opniocepnalus argus Var Kimnra genome.</title>
        <authorList>
            <person name="Zhou C."/>
            <person name="Xiao S."/>
        </authorList>
    </citation>
    <scope>NUCLEOTIDE SEQUENCE [LARGE SCALE GENOMIC DNA]</scope>
</reference>
<dbReference type="Pfam" id="PF15800">
    <property type="entry name" value="CiPC"/>
    <property type="match status" value="1"/>
</dbReference>
<dbReference type="GO" id="GO:0005634">
    <property type="term" value="C:nucleus"/>
    <property type="evidence" value="ECO:0007669"/>
    <property type="project" value="TreeGrafter"/>
</dbReference>